<dbReference type="STRING" id="88036.D8SRU9"/>
<dbReference type="Pfam" id="PF01565">
    <property type="entry name" value="FAD_binding_4"/>
    <property type="match status" value="1"/>
</dbReference>
<dbReference type="InterPro" id="IPR010030">
    <property type="entry name" value="GULO_Plant"/>
</dbReference>
<dbReference type="Pfam" id="PF04030">
    <property type="entry name" value="ALO"/>
    <property type="match status" value="1"/>
</dbReference>
<keyword evidence="5" id="KW-0560">Oxidoreductase</keyword>
<dbReference type="GO" id="GO:0071949">
    <property type="term" value="F:FAD binding"/>
    <property type="evidence" value="ECO:0007669"/>
    <property type="project" value="InterPro"/>
</dbReference>
<dbReference type="PANTHER" id="PTHR13878:SF67">
    <property type="entry name" value="L-GULONOLACTONE OXIDASE 5"/>
    <property type="match status" value="1"/>
</dbReference>
<evidence type="ECO:0000256" key="8">
    <source>
        <dbReference type="SAM" id="SignalP"/>
    </source>
</evidence>
<evidence type="ECO:0000256" key="3">
    <source>
        <dbReference type="ARBA" id="ARBA00013121"/>
    </source>
</evidence>
<dbReference type="InterPro" id="IPR055154">
    <property type="entry name" value="GULLO2-like_C"/>
</dbReference>
<organism evidence="11">
    <name type="scientific">Selaginella moellendorffii</name>
    <name type="common">Spikemoss</name>
    <dbReference type="NCBI Taxonomy" id="88036"/>
    <lineage>
        <taxon>Eukaryota</taxon>
        <taxon>Viridiplantae</taxon>
        <taxon>Streptophyta</taxon>
        <taxon>Embryophyta</taxon>
        <taxon>Tracheophyta</taxon>
        <taxon>Lycopodiopsida</taxon>
        <taxon>Selaginellales</taxon>
        <taxon>Selaginellaceae</taxon>
        <taxon>Selaginella</taxon>
    </lineage>
</organism>
<keyword evidence="4" id="KW-0060">Ascorbate biosynthesis</keyword>
<dbReference type="GO" id="GO:0050105">
    <property type="term" value="F:L-gulonolactone oxidase activity"/>
    <property type="evidence" value="ECO:0007669"/>
    <property type="project" value="UniProtKB-EC"/>
</dbReference>
<dbReference type="eggNOG" id="KOG4730">
    <property type="taxonomic scope" value="Eukaryota"/>
</dbReference>
<evidence type="ECO:0000256" key="6">
    <source>
        <dbReference type="ARBA" id="ARBA00048083"/>
    </source>
</evidence>
<dbReference type="InterPro" id="IPR006094">
    <property type="entry name" value="Oxid_FAD_bind_N"/>
</dbReference>
<dbReference type="SUPFAM" id="SSF56176">
    <property type="entry name" value="FAD-binding/transporter-associated domain-like"/>
    <property type="match status" value="1"/>
</dbReference>
<dbReference type="GO" id="GO:0003885">
    <property type="term" value="F:D-arabinono-1,4-lactone oxidase activity"/>
    <property type="evidence" value="ECO:0007669"/>
    <property type="project" value="InterPro"/>
</dbReference>
<dbReference type="InterPro" id="IPR016169">
    <property type="entry name" value="FAD-bd_PCMH_sub2"/>
</dbReference>
<evidence type="ECO:0000259" key="9">
    <source>
        <dbReference type="PROSITE" id="PS51387"/>
    </source>
</evidence>
<proteinExistence type="inferred from homology"/>
<dbReference type="InParanoid" id="D8SRU9"/>
<dbReference type="Gene3D" id="3.30.465.10">
    <property type="match status" value="1"/>
</dbReference>
<feature type="region of interest" description="Disordered" evidence="7">
    <location>
        <begin position="268"/>
        <end position="288"/>
    </location>
</feature>
<accession>D8SRU9</accession>
<evidence type="ECO:0000313" key="10">
    <source>
        <dbReference type="EMBL" id="EFJ12917.1"/>
    </source>
</evidence>
<gene>
    <name evidence="10" type="ORF">SELMODRAFT_123507</name>
</gene>
<evidence type="ECO:0000256" key="4">
    <source>
        <dbReference type="ARBA" id="ARBA00022644"/>
    </source>
</evidence>
<protein>
    <recommendedName>
        <fullName evidence="3">L-gulonolactone oxidase</fullName>
        <ecNumber evidence="3">1.1.3.8</ecNumber>
    </recommendedName>
</protein>
<evidence type="ECO:0000256" key="2">
    <source>
        <dbReference type="ARBA" id="ARBA00005466"/>
    </source>
</evidence>
<dbReference type="OrthoDB" id="610608at2759"/>
<keyword evidence="11" id="KW-1185">Reference proteome</keyword>
<dbReference type="NCBIfam" id="TIGR01677">
    <property type="entry name" value="pln_FAD_oxido"/>
    <property type="match status" value="1"/>
</dbReference>
<name>D8SRU9_SELML</name>
<dbReference type="Proteomes" id="UP000001514">
    <property type="component" value="Unassembled WGS sequence"/>
</dbReference>
<feature type="signal peptide" evidence="8">
    <location>
        <begin position="1"/>
        <end position="21"/>
    </location>
</feature>
<dbReference type="UniPathway" id="UPA00132"/>
<dbReference type="AlphaFoldDB" id="D8SRU9"/>
<dbReference type="InterPro" id="IPR007173">
    <property type="entry name" value="ALO_C"/>
</dbReference>
<dbReference type="PANTHER" id="PTHR13878">
    <property type="entry name" value="GULONOLACTONE OXIDASE"/>
    <property type="match status" value="1"/>
</dbReference>
<dbReference type="KEGG" id="smo:SELMODRAFT_123507"/>
<comment type="similarity">
    <text evidence="2">Belongs to the oxygen-dependent FAD-linked oxidoreductase family.</text>
</comment>
<dbReference type="Gene3D" id="3.30.70.2520">
    <property type="match status" value="1"/>
</dbReference>
<evidence type="ECO:0000256" key="1">
    <source>
        <dbReference type="ARBA" id="ARBA00005147"/>
    </source>
</evidence>
<dbReference type="InterPro" id="IPR036318">
    <property type="entry name" value="FAD-bd_PCMH-like_sf"/>
</dbReference>
<comment type="pathway">
    <text evidence="1">Cofactor biosynthesis; L-ascorbate biosynthesis.</text>
</comment>
<evidence type="ECO:0000256" key="5">
    <source>
        <dbReference type="ARBA" id="ARBA00023002"/>
    </source>
</evidence>
<sequence length="570" mass="61980">MILLLCCSSAVAILPISCGSGSSACTLQNYQGIWYERALCGVANVAYPTTEAELVAAVASGVQQRQKIKVVSKLSHSLVRAACPGGSSGLLISTSRYDSRIVIDSNAMTVTADAGVQLQDLLARLAAQNLALPCTPYFNGLSIAGVISTGSHGSSLLGKGGAVHDYVSGITIVVPASREQGYAKVIKLGKSSPDLNAAKLSIGVLGAISTVTLDVEPMFKRSITKQARDDSTLENDVAGFASRYAFGDINWYISQKKILLRVDNKVSASTPGEGRNAGNDPAPETNVRQSRVREENFMSQMNASLVCQQSLNGVENRVSSGDGLVNDRSNTFRGYPVVGFNHQLQTAGGCQNTALNNTRSASGERLTCYWDPDVPGQFYFQTSLAIPLSRINEAIQDIKKIRDGMDPTKLCGANIYGGAQLRFIKGSTAYLAEPEDSVAFELLYFRDRRQNTPRLDQDATDEIEQMLLKKYKGRPHWGKNKNAMFEDMGSRVTNLAKFLEVRQRYDPDGYFSSEWSDAVLGIKQNASVYRDYCALEGLCLCKEDRHCAPERGFLCKPGLVFTDARVCRRS</sequence>
<keyword evidence="8" id="KW-0732">Signal</keyword>
<dbReference type="InterPro" id="IPR016166">
    <property type="entry name" value="FAD-bd_PCMH"/>
</dbReference>
<reference evidence="10 11" key="1">
    <citation type="journal article" date="2011" name="Science">
        <title>The Selaginella genome identifies genetic changes associated with the evolution of vascular plants.</title>
        <authorList>
            <person name="Banks J.A."/>
            <person name="Nishiyama T."/>
            <person name="Hasebe M."/>
            <person name="Bowman J.L."/>
            <person name="Gribskov M."/>
            <person name="dePamphilis C."/>
            <person name="Albert V.A."/>
            <person name="Aono N."/>
            <person name="Aoyama T."/>
            <person name="Ambrose B.A."/>
            <person name="Ashton N.W."/>
            <person name="Axtell M.J."/>
            <person name="Barker E."/>
            <person name="Barker M.S."/>
            <person name="Bennetzen J.L."/>
            <person name="Bonawitz N.D."/>
            <person name="Chapple C."/>
            <person name="Cheng C."/>
            <person name="Correa L.G."/>
            <person name="Dacre M."/>
            <person name="DeBarry J."/>
            <person name="Dreyer I."/>
            <person name="Elias M."/>
            <person name="Engstrom E.M."/>
            <person name="Estelle M."/>
            <person name="Feng L."/>
            <person name="Finet C."/>
            <person name="Floyd S.K."/>
            <person name="Frommer W.B."/>
            <person name="Fujita T."/>
            <person name="Gramzow L."/>
            <person name="Gutensohn M."/>
            <person name="Harholt J."/>
            <person name="Hattori M."/>
            <person name="Heyl A."/>
            <person name="Hirai T."/>
            <person name="Hiwatashi Y."/>
            <person name="Ishikawa M."/>
            <person name="Iwata M."/>
            <person name="Karol K.G."/>
            <person name="Koehler B."/>
            <person name="Kolukisaoglu U."/>
            <person name="Kubo M."/>
            <person name="Kurata T."/>
            <person name="Lalonde S."/>
            <person name="Li K."/>
            <person name="Li Y."/>
            <person name="Litt A."/>
            <person name="Lyons E."/>
            <person name="Manning G."/>
            <person name="Maruyama T."/>
            <person name="Michael T.P."/>
            <person name="Mikami K."/>
            <person name="Miyazaki S."/>
            <person name="Morinaga S."/>
            <person name="Murata T."/>
            <person name="Mueller-Roeber B."/>
            <person name="Nelson D.R."/>
            <person name="Obara M."/>
            <person name="Oguri Y."/>
            <person name="Olmstead R.G."/>
            <person name="Onodera N."/>
            <person name="Petersen B.L."/>
            <person name="Pils B."/>
            <person name="Prigge M."/>
            <person name="Rensing S.A."/>
            <person name="Riano-Pachon D.M."/>
            <person name="Roberts A.W."/>
            <person name="Sato Y."/>
            <person name="Scheller H.V."/>
            <person name="Schulz B."/>
            <person name="Schulz C."/>
            <person name="Shakirov E.V."/>
            <person name="Shibagaki N."/>
            <person name="Shinohara N."/>
            <person name="Shippen D.E."/>
            <person name="Soerensen I."/>
            <person name="Sotooka R."/>
            <person name="Sugimoto N."/>
            <person name="Sugita M."/>
            <person name="Sumikawa N."/>
            <person name="Tanurdzic M."/>
            <person name="Theissen G."/>
            <person name="Ulvskov P."/>
            <person name="Wakazuki S."/>
            <person name="Weng J.K."/>
            <person name="Willats W.W."/>
            <person name="Wipf D."/>
            <person name="Wolf P.G."/>
            <person name="Yang L."/>
            <person name="Zimmer A.D."/>
            <person name="Zhu Q."/>
            <person name="Mitros T."/>
            <person name="Hellsten U."/>
            <person name="Loque D."/>
            <person name="Otillar R."/>
            <person name="Salamov A."/>
            <person name="Schmutz J."/>
            <person name="Shapiro H."/>
            <person name="Lindquist E."/>
            <person name="Lucas S."/>
            <person name="Rokhsar D."/>
            <person name="Grigoriev I.V."/>
        </authorList>
    </citation>
    <scope>NUCLEOTIDE SEQUENCE [LARGE SCALE GENOMIC DNA]</scope>
</reference>
<dbReference type="EMBL" id="GL377636">
    <property type="protein sequence ID" value="EFJ12917.1"/>
    <property type="molecule type" value="Genomic_DNA"/>
</dbReference>
<dbReference type="OMA" id="RWNEDIM"/>
<dbReference type="PROSITE" id="PS51387">
    <property type="entry name" value="FAD_PCMH"/>
    <property type="match status" value="1"/>
</dbReference>
<dbReference type="InterPro" id="IPR050432">
    <property type="entry name" value="FAD-linked_Oxidoreductases_BP"/>
</dbReference>
<dbReference type="Pfam" id="PF22906">
    <property type="entry name" value="GULLO2-like_3rd"/>
    <property type="match status" value="1"/>
</dbReference>
<dbReference type="EC" id="1.1.3.8" evidence="3"/>
<dbReference type="HOGENOM" id="CLU_019762_2_0_1"/>
<comment type="catalytic activity">
    <reaction evidence="6">
        <text>L-gulono-1,4-lactone + O2 = L-ascorbate + H2O2 + H(+)</text>
        <dbReference type="Rhea" id="RHEA:32363"/>
        <dbReference type="ChEBI" id="CHEBI:15378"/>
        <dbReference type="ChEBI" id="CHEBI:15379"/>
        <dbReference type="ChEBI" id="CHEBI:16240"/>
        <dbReference type="ChEBI" id="CHEBI:17587"/>
        <dbReference type="ChEBI" id="CHEBI:38290"/>
        <dbReference type="EC" id="1.1.3.8"/>
    </reaction>
</comment>
<dbReference type="GO" id="GO:0016020">
    <property type="term" value="C:membrane"/>
    <property type="evidence" value="ECO:0007669"/>
    <property type="project" value="InterPro"/>
</dbReference>
<evidence type="ECO:0000313" key="11">
    <source>
        <dbReference type="Proteomes" id="UP000001514"/>
    </source>
</evidence>
<dbReference type="GO" id="GO:0019853">
    <property type="term" value="P:L-ascorbic acid biosynthetic process"/>
    <property type="evidence" value="ECO:0007669"/>
    <property type="project" value="UniProtKB-UniPathway"/>
</dbReference>
<feature type="domain" description="FAD-binding PCMH-type" evidence="9">
    <location>
        <begin position="38"/>
        <end position="218"/>
    </location>
</feature>
<feature type="chain" id="PRO_5003122978" description="L-gulonolactone oxidase" evidence="8">
    <location>
        <begin position="22"/>
        <end position="570"/>
    </location>
</feature>
<dbReference type="GO" id="GO:0016491">
    <property type="term" value="F:oxidoreductase activity"/>
    <property type="evidence" value="ECO:0000318"/>
    <property type="project" value="GO_Central"/>
</dbReference>
<evidence type="ECO:0000256" key="7">
    <source>
        <dbReference type="SAM" id="MobiDB-lite"/>
    </source>
</evidence>
<dbReference type="Gramene" id="EFJ12917">
    <property type="protein sequence ID" value="EFJ12917"/>
    <property type="gene ID" value="SELMODRAFT_123507"/>
</dbReference>